<name>A0A0V1GL82_9BILA</name>
<reference evidence="1 2" key="1">
    <citation type="submission" date="2015-01" db="EMBL/GenBank/DDBJ databases">
        <title>Evolution of Trichinella species and genotypes.</title>
        <authorList>
            <person name="Korhonen P.K."/>
            <person name="Edoardo P."/>
            <person name="Giuseppe L.R."/>
            <person name="Gasser R.B."/>
        </authorList>
    </citation>
    <scope>NUCLEOTIDE SEQUENCE [LARGE SCALE GENOMIC DNA]</scope>
    <source>
        <strain evidence="1">ISS1029</strain>
    </source>
</reference>
<dbReference type="EMBL" id="JYDP01001107">
    <property type="protein sequence ID" value="KRY98905.1"/>
    <property type="molecule type" value="Genomic_DNA"/>
</dbReference>
<feature type="non-terminal residue" evidence="1">
    <location>
        <position position="41"/>
    </location>
</feature>
<feature type="non-terminal residue" evidence="1">
    <location>
        <position position="1"/>
    </location>
</feature>
<dbReference type="AlphaFoldDB" id="A0A0V1GL82"/>
<proteinExistence type="predicted"/>
<protein>
    <submittedName>
        <fullName evidence="1">Uncharacterized protein</fullName>
    </submittedName>
</protein>
<dbReference type="Proteomes" id="UP000055024">
    <property type="component" value="Unassembled WGS sequence"/>
</dbReference>
<keyword evidence="2" id="KW-1185">Reference proteome</keyword>
<evidence type="ECO:0000313" key="1">
    <source>
        <dbReference type="EMBL" id="KRY98905.1"/>
    </source>
</evidence>
<evidence type="ECO:0000313" key="2">
    <source>
        <dbReference type="Proteomes" id="UP000055024"/>
    </source>
</evidence>
<comment type="caution">
    <text evidence="1">The sequence shown here is derived from an EMBL/GenBank/DDBJ whole genome shotgun (WGS) entry which is preliminary data.</text>
</comment>
<sequence length="41" mass="4654">LNQPMTNDQAGQMTVKAKLPLIEQSPSSWLIHNHNSVKRKI</sequence>
<organism evidence="1 2">
    <name type="scientific">Trichinella zimbabwensis</name>
    <dbReference type="NCBI Taxonomy" id="268475"/>
    <lineage>
        <taxon>Eukaryota</taxon>
        <taxon>Metazoa</taxon>
        <taxon>Ecdysozoa</taxon>
        <taxon>Nematoda</taxon>
        <taxon>Enoplea</taxon>
        <taxon>Dorylaimia</taxon>
        <taxon>Trichinellida</taxon>
        <taxon>Trichinellidae</taxon>
        <taxon>Trichinella</taxon>
    </lineage>
</organism>
<gene>
    <name evidence="1" type="ORF">T11_8046</name>
</gene>
<accession>A0A0V1GL82</accession>